<sequence length="102" mass="10748">MSPSVSIHVEDRISGKNANANVPVNGHKETFGSLFRNTPFGSQVLANAILVQTPGTAQGVKIVVFDAHGNQQAVLDDNGTPFVIGTASTTDITNWTISATRQ</sequence>
<protein>
    <submittedName>
        <fullName evidence="1">Uncharacterized protein</fullName>
    </submittedName>
</protein>
<dbReference type="OrthoDB" id="3497702at2759"/>
<keyword evidence="2" id="KW-1185">Reference proteome</keyword>
<dbReference type="VEuPathDB" id="FungiDB:PV08_06649"/>
<dbReference type="EMBL" id="KN847496">
    <property type="protein sequence ID" value="KIW13868.1"/>
    <property type="molecule type" value="Genomic_DNA"/>
</dbReference>
<dbReference type="Proteomes" id="UP000053328">
    <property type="component" value="Unassembled WGS sequence"/>
</dbReference>
<gene>
    <name evidence="1" type="ORF">PV08_06649</name>
</gene>
<dbReference type="RefSeq" id="XP_016234084.1">
    <property type="nucleotide sequence ID" value="XM_016380982.1"/>
</dbReference>
<proteinExistence type="predicted"/>
<reference evidence="1 2" key="1">
    <citation type="submission" date="2015-01" db="EMBL/GenBank/DDBJ databases">
        <title>The Genome Sequence of Exophiala spinifera CBS89968.</title>
        <authorList>
            <consortium name="The Broad Institute Genomics Platform"/>
            <person name="Cuomo C."/>
            <person name="de Hoog S."/>
            <person name="Gorbushina A."/>
            <person name="Stielow B."/>
            <person name="Teixiera M."/>
            <person name="Abouelleil A."/>
            <person name="Chapman S.B."/>
            <person name="Priest M."/>
            <person name="Young S.K."/>
            <person name="Wortman J."/>
            <person name="Nusbaum C."/>
            <person name="Birren B."/>
        </authorList>
    </citation>
    <scope>NUCLEOTIDE SEQUENCE [LARGE SCALE GENOMIC DNA]</scope>
    <source>
        <strain evidence="1 2">CBS 89968</strain>
    </source>
</reference>
<organism evidence="1 2">
    <name type="scientific">Exophiala spinifera</name>
    <dbReference type="NCBI Taxonomy" id="91928"/>
    <lineage>
        <taxon>Eukaryota</taxon>
        <taxon>Fungi</taxon>
        <taxon>Dikarya</taxon>
        <taxon>Ascomycota</taxon>
        <taxon>Pezizomycotina</taxon>
        <taxon>Eurotiomycetes</taxon>
        <taxon>Chaetothyriomycetidae</taxon>
        <taxon>Chaetothyriales</taxon>
        <taxon>Herpotrichiellaceae</taxon>
        <taxon>Exophiala</taxon>
    </lineage>
</organism>
<evidence type="ECO:0000313" key="2">
    <source>
        <dbReference type="Proteomes" id="UP000053328"/>
    </source>
</evidence>
<dbReference type="GeneID" id="27333732"/>
<dbReference type="AlphaFoldDB" id="A0A0D2B4K5"/>
<evidence type="ECO:0000313" key="1">
    <source>
        <dbReference type="EMBL" id="KIW13868.1"/>
    </source>
</evidence>
<dbReference type="HOGENOM" id="CLU_2306170_0_0_1"/>
<accession>A0A0D2B4K5</accession>
<name>A0A0D2B4K5_9EURO</name>